<accession>A0AA88DBZ3</accession>
<evidence type="ECO:0000313" key="3">
    <source>
        <dbReference type="Proteomes" id="UP001187192"/>
    </source>
</evidence>
<feature type="compositionally biased region" description="Basic and acidic residues" evidence="1">
    <location>
        <begin position="27"/>
        <end position="39"/>
    </location>
</feature>
<protein>
    <submittedName>
        <fullName evidence="2">Uncharacterized protein</fullName>
    </submittedName>
</protein>
<dbReference type="AlphaFoldDB" id="A0AA88DBZ3"/>
<name>A0AA88DBZ3_FICCA</name>
<dbReference type="EMBL" id="BTGU01000031">
    <property type="protein sequence ID" value="GMN49572.1"/>
    <property type="molecule type" value="Genomic_DNA"/>
</dbReference>
<reference evidence="2" key="1">
    <citation type="submission" date="2023-07" db="EMBL/GenBank/DDBJ databases">
        <title>draft genome sequence of fig (Ficus carica).</title>
        <authorList>
            <person name="Takahashi T."/>
            <person name="Nishimura K."/>
        </authorList>
    </citation>
    <scope>NUCLEOTIDE SEQUENCE</scope>
</reference>
<feature type="region of interest" description="Disordered" evidence="1">
    <location>
        <begin position="22"/>
        <end position="41"/>
    </location>
</feature>
<sequence>MLKWSALLGGPQIDQRMCLSHQPRPLSKHDSGQQDRALESRWSQSPPLVGVVGTVLVPLRVRLLPELLDPLLVRGLRVWFSCPHIISSKREGDTLPVTSDECTLVTLEVILPGRGRSCLYPIEVLEHAKCCMGDNIESLEHPPKKWVEGQTDAGSKELHRQRNMAGGRTRWHVIRTRHDQLYVIRIWISSPNDSKYSGMTVVVK</sequence>
<evidence type="ECO:0000256" key="1">
    <source>
        <dbReference type="SAM" id="MobiDB-lite"/>
    </source>
</evidence>
<evidence type="ECO:0000313" key="2">
    <source>
        <dbReference type="EMBL" id="GMN49572.1"/>
    </source>
</evidence>
<gene>
    <name evidence="2" type="ORF">TIFTF001_018749</name>
</gene>
<dbReference type="Proteomes" id="UP001187192">
    <property type="component" value="Unassembled WGS sequence"/>
</dbReference>
<proteinExistence type="predicted"/>
<organism evidence="2 3">
    <name type="scientific">Ficus carica</name>
    <name type="common">Common fig</name>
    <dbReference type="NCBI Taxonomy" id="3494"/>
    <lineage>
        <taxon>Eukaryota</taxon>
        <taxon>Viridiplantae</taxon>
        <taxon>Streptophyta</taxon>
        <taxon>Embryophyta</taxon>
        <taxon>Tracheophyta</taxon>
        <taxon>Spermatophyta</taxon>
        <taxon>Magnoliopsida</taxon>
        <taxon>eudicotyledons</taxon>
        <taxon>Gunneridae</taxon>
        <taxon>Pentapetalae</taxon>
        <taxon>rosids</taxon>
        <taxon>fabids</taxon>
        <taxon>Rosales</taxon>
        <taxon>Moraceae</taxon>
        <taxon>Ficeae</taxon>
        <taxon>Ficus</taxon>
    </lineage>
</organism>
<comment type="caution">
    <text evidence="2">The sequence shown here is derived from an EMBL/GenBank/DDBJ whole genome shotgun (WGS) entry which is preliminary data.</text>
</comment>
<keyword evidence="3" id="KW-1185">Reference proteome</keyword>